<accession>B8I4W8</accession>
<dbReference type="RefSeq" id="WP_015925714.1">
    <property type="nucleotide sequence ID" value="NC_011898.1"/>
</dbReference>
<dbReference type="Proteomes" id="UP000001349">
    <property type="component" value="Chromosome"/>
</dbReference>
<dbReference type="HAMAP" id="MF_00637">
    <property type="entry name" value="Anti_sigma_F"/>
    <property type="match status" value="1"/>
</dbReference>
<comment type="similarity">
    <text evidence="7">Belongs to the anti-sigma-factor family.</text>
</comment>
<dbReference type="GO" id="GO:0106310">
    <property type="term" value="F:protein serine kinase activity"/>
    <property type="evidence" value="ECO:0007669"/>
    <property type="project" value="RHEA"/>
</dbReference>
<evidence type="ECO:0000256" key="7">
    <source>
        <dbReference type="HAMAP-Rule" id="MF_00637"/>
    </source>
</evidence>
<sequence length="141" mass="15598">MQLVNEMKLEFMSKSNNESFGRVVAAAFASQLDPTVEELADIKTAVSEAVTNAIIHGYEDTAGKVEMICRLYDEGIQIIISDKGKGIEDIELARQPLYTSKPDMERSGMGFTVMESFMDSVEIVSEPNMGTTVTMFKKLKS</sequence>
<dbReference type="EC" id="2.7.11.1" evidence="7"/>
<dbReference type="GO" id="GO:0004674">
    <property type="term" value="F:protein serine/threonine kinase activity"/>
    <property type="evidence" value="ECO:0007669"/>
    <property type="project" value="UniProtKB-KW"/>
</dbReference>
<keyword evidence="3 7" id="KW-0547">Nucleotide-binding</keyword>
<gene>
    <name evidence="7" type="primary">spoIIAB</name>
    <name evidence="9" type="ordered locus">Ccel_2285</name>
</gene>
<dbReference type="SUPFAM" id="SSF55874">
    <property type="entry name" value="ATPase domain of HSP90 chaperone/DNA topoisomerase II/histidine kinase"/>
    <property type="match status" value="1"/>
</dbReference>
<keyword evidence="10" id="KW-1185">Reference proteome</keyword>
<dbReference type="eggNOG" id="COG2172">
    <property type="taxonomic scope" value="Bacteria"/>
</dbReference>
<dbReference type="InterPro" id="IPR003594">
    <property type="entry name" value="HATPase_dom"/>
</dbReference>
<evidence type="ECO:0000313" key="10">
    <source>
        <dbReference type="Proteomes" id="UP000001349"/>
    </source>
</evidence>
<dbReference type="InterPro" id="IPR050267">
    <property type="entry name" value="Anti-sigma-factor_SerPK"/>
</dbReference>
<organism evidence="9 10">
    <name type="scientific">Ruminiclostridium cellulolyticum (strain ATCC 35319 / DSM 5812 / JCM 6584 / H10)</name>
    <name type="common">Clostridium cellulolyticum</name>
    <dbReference type="NCBI Taxonomy" id="394503"/>
    <lineage>
        <taxon>Bacteria</taxon>
        <taxon>Bacillati</taxon>
        <taxon>Bacillota</taxon>
        <taxon>Clostridia</taxon>
        <taxon>Eubacteriales</taxon>
        <taxon>Oscillospiraceae</taxon>
        <taxon>Ruminiclostridium</taxon>
    </lineage>
</organism>
<dbReference type="EMBL" id="CP001348">
    <property type="protein sequence ID" value="ACL76622.1"/>
    <property type="molecule type" value="Genomic_DNA"/>
</dbReference>
<evidence type="ECO:0000256" key="2">
    <source>
        <dbReference type="ARBA" id="ARBA00022679"/>
    </source>
</evidence>
<dbReference type="KEGG" id="cce:Ccel_2285"/>
<evidence type="ECO:0000256" key="1">
    <source>
        <dbReference type="ARBA" id="ARBA00022527"/>
    </source>
</evidence>
<dbReference type="AlphaFoldDB" id="B8I4W8"/>
<dbReference type="GO" id="GO:0042174">
    <property type="term" value="P:negative regulation of sporulation resulting in formation of a cellular spore"/>
    <property type="evidence" value="ECO:0007669"/>
    <property type="project" value="InterPro"/>
</dbReference>
<keyword evidence="4 7" id="KW-0418">Kinase</keyword>
<dbReference type="InterPro" id="IPR036890">
    <property type="entry name" value="HATPase_C_sf"/>
</dbReference>
<dbReference type="PANTHER" id="PTHR35526:SF3">
    <property type="entry name" value="ANTI-SIGMA-F FACTOR RSBW"/>
    <property type="match status" value="1"/>
</dbReference>
<evidence type="ECO:0000259" key="8">
    <source>
        <dbReference type="SMART" id="SM00387"/>
    </source>
</evidence>
<dbReference type="GO" id="GO:0005524">
    <property type="term" value="F:ATP binding"/>
    <property type="evidence" value="ECO:0007669"/>
    <property type="project" value="UniProtKB-KW"/>
</dbReference>
<protein>
    <recommendedName>
        <fullName evidence="7">Anti-sigma F factor</fullName>
        <ecNumber evidence="7">2.7.11.1</ecNumber>
    </recommendedName>
    <alternativeName>
        <fullName evidence="7">Stage II sporulation protein AB</fullName>
    </alternativeName>
</protein>
<dbReference type="HOGENOM" id="CLU_090336_11_0_9"/>
<proteinExistence type="inferred from homology"/>
<dbReference type="STRING" id="394503.Ccel_2285"/>
<dbReference type="NCBIfam" id="TIGR01925">
    <property type="entry name" value="spIIAB"/>
    <property type="match status" value="1"/>
</dbReference>
<name>B8I4W8_RUMCH</name>
<evidence type="ECO:0000256" key="5">
    <source>
        <dbReference type="ARBA" id="ARBA00022840"/>
    </source>
</evidence>
<keyword evidence="2 7" id="KW-0808">Transferase</keyword>
<dbReference type="GO" id="GO:0030435">
    <property type="term" value="P:sporulation resulting in formation of a cellular spore"/>
    <property type="evidence" value="ECO:0007669"/>
    <property type="project" value="UniProtKB-KW"/>
</dbReference>
<dbReference type="GO" id="GO:0016989">
    <property type="term" value="F:sigma factor antagonist activity"/>
    <property type="evidence" value="ECO:0007669"/>
    <property type="project" value="InterPro"/>
</dbReference>
<comment type="catalytic activity">
    <reaction evidence="7">
        <text>L-seryl-[protein] + ATP = O-phospho-L-seryl-[protein] + ADP + H(+)</text>
        <dbReference type="Rhea" id="RHEA:17989"/>
        <dbReference type="Rhea" id="RHEA-COMP:9863"/>
        <dbReference type="Rhea" id="RHEA-COMP:11604"/>
        <dbReference type="ChEBI" id="CHEBI:15378"/>
        <dbReference type="ChEBI" id="CHEBI:29999"/>
        <dbReference type="ChEBI" id="CHEBI:30616"/>
        <dbReference type="ChEBI" id="CHEBI:83421"/>
        <dbReference type="ChEBI" id="CHEBI:456216"/>
        <dbReference type="EC" id="2.7.11.1"/>
    </reaction>
</comment>
<feature type="domain" description="Histidine kinase/HSP90-like ATPase" evidence="8">
    <location>
        <begin position="37"/>
        <end position="141"/>
    </location>
</feature>
<comment type="catalytic activity">
    <reaction evidence="7">
        <text>L-threonyl-[protein] + ATP = O-phospho-L-threonyl-[protein] + ADP + H(+)</text>
        <dbReference type="Rhea" id="RHEA:46608"/>
        <dbReference type="Rhea" id="RHEA-COMP:11060"/>
        <dbReference type="Rhea" id="RHEA-COMP:11605"/>
        <dbReference type="ChEBI" id="CHEBI:15378"/>
        <dbReference type="ChEBI" id="CHEBI:30013"/>
        <dbReference type="ChEBI" id="CHEBI:30616"/>
        <dbReference type="ChEBI" id="CHEBI:61977"/>
        <dbReference type="ChEBI" id="CHEBI:456216"/>
        <dbReference type="EC" id="2.7.11.1"/>
    </reaction>
</comment>
<keyword evidence="6 7" id="KW-0749">Sporulation</keyword>
<dbReference type="InterPro" id="IPR010194">
    <property type="entry name" value="Anti-sigma_F"/>
</dbReference>
<dbReference type="OrthoDB" id="9768808at2"/>
<dbReference type="GO" id="GO:0030436">
    <property type="term" value="P:asexual sporulation"/>
    <property type="evidence" value="ECO:0007669"/>
    <property type="project" value="UniProtKB-UniRule"/>
</dbReference>
<dbReference type="Gene3D" id="3.30.565.10">
    <property type="entry name" value="Histidine kinase-like ATPase, C-terminal domain"/>
    <property type="match status" value="1"/>
</dbReference>
<dbReference type="Pfam" id="PF13581">
    <property type="entry name" value="HATPase_c_2"/>
    <property type="match status" value="1"/>
</dbReference>
<evidence type="ECO:0000313" key="9">
    <source>
        <dbReference type="EMBL" id="ACL76622.1"/>
    </source>
</evidence>
<keyword evidence="1 7" id="KW-0723">Serine/threonine-protein kinase</keyword>
<keyword evidence="5 7" id="KW-0067">ATP-binding</keyword>
<dbReference type="SMART" id="SM00387">
    <property type="entry name" value="HATPase_c"/>
    <property type="match status" value="1"/>
</dbReference>
<dbReference type="PANTHER" id="PTHR35526">
    <property type="entry name" value="ANTI-SIGMA-F FACTOR RSBW-RELATED"/>
    <property type="match status" value="1"/>
</dbReference>
<comment type="function">
    <text evidence="7">Binds to sigma F and blocks its ability to form an RNA polymerase holoenzyme (E-sigma F). Phosphorylates SpoIIAA on a serine residue. This phosphorylation may enable SpoIIAA to act as an anti-anti-sigma factor that counteracts SpoIIAB and thus releases sigma F from inhibition.</text>
</comment>
<evidence type="ECO:0000256" key="6">
    <source>
        <dbReference type="ARBA" id="ARBA00022969"/>
    </source>
</evidence>
<reference evidence="9 10" key="1">
    <citation type="submission" date="2009-01" db="EMBL/GenBank/DDBJ databases">
        <title>Complete sequence of Clostridium cellulolyticum H10.</title>
        <authorList>
            <consortium name="US DOE Joint Genome Institute"/>
            <person name="Lucas S."/>
            <person name="Copeland A."/>
            <person name="Lapidus A."/>
            <person name="Glavina del Rio T."/>
            <person name="Dalin E."/>
            <person name="Tice H."/>
            <person name="Bruce D."/>
            <person name="Goodwin L."/>
            <person name="Pitluck S."/>
            <person name="Chertkov O."/>
            <person name="Saunders E."/>
            <person name="Brettin T."/>
            <person name="Detter J.C."/>
            <person name="Han C."/>
            <person name="Larimer F."/>
            <person name="Land M."/>
            <person name="Hauser L."/>
            <person name="Kyrpides N."/>
            <person name="Ivanova N."/>
            <person name="Zhou J."/>
            <person name="Richardson P."/>
        </authorList>
    </citation>
    <scope>NUCLEOTIDE SEQUENCE [LARGE SCALE GENOMIC DNA]</scope>
    <source>
        <strain evidence="10">ATCC 35319 / DSM 5812 / JCM 6584 / H10</strain>
    </source>
</reference>
<evidence type="ECO:0000256" key="3">
    <source>
        <dbReference type="ARBA" id="ARBA00022741"/>
    </source>
</evidence>
<evidence type="ECO:0000256" key="4">
    <source>
        <dbReference type="ARBA" id="ARBA00022777"/>
    </source>
</evidence>